<sequence length="164" mass="17805">MPDTVTVGGPRRRAAVEARAAEALAARERRLAEFDAAAVEVIERRMANLRAEENEAREQLQAAVKADPVLGAYIRQRAARQAQYHLRHEQANIARRLGQPEPFVPDTLRTTSLADEVTAVVAREANAQAADVIVEHLAGREAVGAGAGEEGTPARTPPAWRCTR</sequence>
<gene>
    <name evidence="3" type="ORF">SAMN06893097_105188</name>
</gene>
<evidence type="ECO:0000313" key="3">
    <source>
        <dbReference type="EMBL" id="SNX96848.1"/>
    </source>
</evidence>
<evidence type="ECO:0000256" key="1">
    <source>
        <dbReference type="SAM" id="Coils"/>
    </source>
</evidence>
<feature type="coiled-coil region" evidence="1">
    <location>
        <begin position="39"/>
        <end position="66"/>
    </location>
</feature>
<dbReference type="EMBL" id="OBDO01000005">
    <property type="protein sequence ID" value="SNX96848.1"/>
    <property type="molecule type" value="Genomic_DNA"/>
</dbReference>
<feature type="region of interest" description="Disordered" evidence="2">
    <location>
        <begin position="145"/>
        <end position="164"/>
    </location>
</feature>
<protein>
    <submittedName>
        <fullName evidence="3">Uncharacterized protein</fullName>
    </submittedName>
</protein>
<proteinExistence type="predicted"/>
<organism evidence="3 4">
    <name type="scientific">Geodermatophilus sabuli</name>
    <dbReference type="NCBI Taxonomy" id="1564158"/>
    <lineage>
        <taxon>Bacteria</taxon>
        <taxon>Bacillati</taxon>
        <taxon>Actinomycetota</taxon>
        <taxon>Actinomycetes</taxon>
        <taxon>Geodermatophilales</taxon>
        <taxon>Geodermatophilaceae</taxon>
        <taxon>Geodermatophilus</taxon>
    </lineage>
</organism>
<dbReference type="RefSeq" id="WP_097206834.1">
    <property type="nucleotide sequence ID" value="NZ_JACHXB010000001.1"/>
</dbReference>
<keyword evidence="1" id="KW-0175">Coiled coil</keyword>
<accession>A0A285ECK1</accession>
<reference evidence="3 4" key="1">
    <citation type="submission" date="2017-09" db="EMBL/GenBank/DDBJ databases">
        <authorList>
            <person name="Ehlers B."/>
            <person name="Leendertz F.H."/>
        </authorList>
    </citation>
    <scope>NUCLEOTIDE SEQUENCE [LARGE SCALE GENOMIC DNA]</scope>
    <source>
        <strain evidence="3 4">DSM 46844</strain>
    </source>
</reference>
<evidence type="ECO:0000313" key="4">
    <source>
        <dbReference type="Proteomes" id="UP000219514"/>
    </source>
</evidence>
<dbReference type="Proteomes" id="UP000219514">
    <property type="component" value="Unassembled WGS sequence"/>
</dbReference>
<keyword evidence="4" id="KW-1185">Reference proteome</keyword>
<feature type="compositionally biased region" description="Low complexity" evidence="2">
    <location>
        <begin position="145"/>
        <end position="154"/>
    </location>
</feature>
<dbReference type="AlphaFoldDB" id="A0A285ECK1"/>
<name>A0A285ECK1_9ACTN</name>
<evidence type="ECO:0000256" key="2">
    <source>
        <dbReference type="SAM" id="MobiDB-lite"/>
    </source>
</evidence>